<reference evidence="2" key="1">
    <citation type="submission" date="2014-03" db="EMBL/GenBank/DDBJ databases">
        <authorList>
            <person name="Aksoy S."/>
            <person name="Warren W."/>
            <person name="Wilson R.K."/>
        </authorList>
    </citation>
    <scope>NUCLEOTIDE SEQUENCE [LARGE SCALE GENOMIC DNA]</scope>
    <source>
        <strain evidence="2">IAEA</strain>
    </source>
</reference>
<evidence type="ECO:0000313" key="1">
    <source>
        <dbReference type="EnsemblMetazoa" id="GPAI005766-PA"/>
    </source>
</evidence>
<accession>A0A1A9Z6Y8</accession>
<sequence>MEPNNRAKVTYLQILVHIECKLKSKIQGDKNTCQSVPKLTSGQNKTGFLRKVACLSCQRKTLMTVEVSNGQLKEYANGEKTKACSSPAFPSRNVIAVGLRRSANVLLRRRKHAEGYVYKLRKTMKFEAAFVVSCAQTRTGHLHNMEKRVKSQFAEQYRKIVTKYHVFLVFTNPIMIGKARVWYLLLKKVMLSTSQDTVVAVAETLCSPISTEQLKQFEHKRQA</sequence>
<proteinExistence type="predicted"/>
<keyword evidence="2" id="KW-1185">Reference proteome</keyword>
<evidence type="ECO:0000313" key="2">
    <source>
        <dbReference type="Proteomes" id="UP000092445"/>
    </source>
</evidence>
<protein>
    <submittedName>
        <fullName evidence="1">Uncharacterized protein</fullName>
    </submittedName>
</protein>
<name>A0A1A9Z6Y8_GLOPL</name>
<dbReference type="AlphaFoldDB" id="A0A1A9Z6Y8"/>
<reference evidence="1" key="2">
    <citation type="submission" date="2020-05" db="UniProtKB">
        <authorList>
            <consortium name="EnsemblMetazoa"/>
        </authorList>
    </citation>
    <scope>IDENTIFICATION</scope>
    <source>
        <strain evidence="1">IAEA</strain>
    </source>
</reference>
<dbReference type="VEuPathDB" id="VectorBase:GPAI005766"/>
<dbReference type="Proteomes" id="UP000092445">
    <property type="component" value="Unassembled WGS sequence"/>
</dbReference>
<dbReference type="EnsemblMetazoa" id="GPAI005766-RA">
    <property type="protein sequence ID" value="GPAI005766-PA"/>
    <property type="gene ID" value="GPAI005766"/>
</dbReference>
<organism evidence="1 2">
    <name type="scientific">Glossina pallidipes</name>
    <name type="common">Tsetse fly</name>
    <dbReference type="NCBI Taxonomy" id="7398"/>
    <lineage>
        <taxon>Eukaryota</taxon>
        <taxon>Metazoa</taxon>
        <taxon>Ecdysozoa</taxon>
        <taxon>Arthropoda</taxon>
        <taxon>Hexapoda</taxon>
        <taxon>Insecta</taxon>
        <taxon>Pterygota</taxon>
        <taxon>Neoptera</taxon>
        <taxon>Endopterygota</taxon>
        <taxon>Diptera</taxon>
        <taxon>Brachycera</taxon>
        <taxon>Muscomorpha</taxon>
        <taxon>Hippoboscoidea</taxon>
        <taxon>Glossinidae</taxon>
        <taxon>Glossina</taxon>
    </lineage>
</organism>